<evidence type="ECO:0000313" key="7">
    <source>
        <dbReference type="EMBL" id="ERI78850.1"/>
    </source>
</evidence>
<evidence type="ECO:0000256" key="2">
    <source>
        <dbReference type="ARBA" id="ARBA00022670"/>
    </source>
</evidence>
<organism evidence="7 8">
    <name type="scientific">[Clostridium] symbiosum ATCC 14940</name>
    <dbReference type="NCBI Taxonomy" id="411472"/>
    <lineage>
        <taxon>Bacteria</taxon>
        <taxon>Bacillati</taxon>
        <taxon>Bacillota</taxon>
        <taxon>Clostridia</taxon>
        <taxon>Lachnospirales</taxon>
        <taxon>Lachnospiraceae</taxon>
        <taxon>Otoolea</taxon>
    </lineage>
</organism>
<keyword evidence="3" id="KW-0378">Hydrolase</keyword>
<feature type="signal peptide" evidence="5">
    <location>
        <begin position="1"/>
        <end position="24"/>
    </location>
</feature>
<evidence type="ECO:0000259" key="6">
    <source>
        <dbReference type="PROSITE" id="PS51935"/>
    </source>
</evidence>
<dbReference type="Proteomes" id="UP000016491">
    <property type="component" value="Unassembled WGS sequence"/>
</dbReference>
<dbReference type="AlphaFoldDB" id="A0ABC9U0W3"/>
<comment type="similarity">
    <text evidence="1">Belongs to the peptidase C40 family.</text>
</comment>
<keyword evidence="4" id="KW-0788">Thiol protease</keyword>
<dbReference type="EMBL" id="AWSU01000105">
    <property type="protein sequence ID" value="ERI78850.1"/>
    <property type="molecule type" value="Genomic_DNA"/>
</dbReference>
<evidence type="ECO:0000256" key="3">
    <source>
        <dbReference type="ARBA" id="ARBA00022801"/>
    </source>
</evidence>
<dbReference type="GO" id="GO:0006508">
    <property type="term" value="P:proteolysis"/>
    <property type="evidence" value="ECO:0007669"/>
    <property type="project" value="UniProtKB-KW"/>
</dbReference>
<name>A0ABC9U0W3_CLOSY</name>
<gene>
    <name evidence="7" type="ORF">CLOSYM_01238</name>
</gene>
<dbReference type="PANTHER" id="PTHR47053:SF1">
    <property type="entry name" value="MUREIN DD-ENDOPEPTIDASE MEPH-RELATED"/>
    <property type="match status" value="1"/>
</dbReference>
<evidence type="ECO:0000256" key="4">
    <source>
        <dbReference type="ARBA" id="ARBA00022807"/>
    </source>
</evidence>
<dbReference type="SUPFAM" id="SSF54001">
    <property type="entry name" value="Cysteine proteinases"/>
    <property type="match status" value="1"/>
</dbReference>
<feature type="domain" description="NlpC/P60" evidence="6">
    <location>
        <begin position="120"/>
        <end position="240"/>
    </location>
</feature>
<dbReference type="GO" id="GO:0008234">
    <property type="term" value="F:cysteine-type peptidase activity"/>
    <property type="evidence" value="ECO:0007669"/>
    <property type="project" value="UniProtKB-KW"/>
</dbReference>
<dbReference type="PANTHER" id="PTHR47053">
    <property type="entry name" value="MUREIN DD-ENDOPEPTIDASE MEPH-RELATED"/>
    <property type="match status" value="1"/>
</dbReference>
<protein>
    <submittedName>
        <fullName evidence="7">NlpC/P60 family protein</fullName>
    </submittedName>
</protein>
<dbReference type="PROSITE" id="PS51935">
    <property type="entry name" value="NLPC_P60"/>
    <property type="match status" value="1"/>
</dbReference>
<dbReference type="Pfam" id="PF00877">
    <property type="entry name" value="NLPC_P60"/>
    <property type="match status" value="1"/>
</dbReference>
<dbReference type="InterPro" id="IPR038765">
    <property type="entry name" value="Papain-like_cys_pep_sf"/>
</dbReference>
<evidence type="ECO:0000313" key="8">
    <source>
        <dbReference type="Proteomes" id="UP000016491"/>
    </source>
</evidence>
<evidence type="ECO:0000256" key="5">
    <source>
        <dbReference type="SAM" id="SignalP"/>
    </source>
</evidence>
<evidence type="ECO:0000256" key="1">
    <source>
        <dbReference type="ARBA" id="ARBA00007074"/>
    </source>
</evidence>
<sequence length="240" mass="25490">MNINKSIKCIKFFGMMCICGMFTAAGTQTVLAGPADGFEAEMVAKVEAADISIYAEENEGSEVVAMAQKGGIYDVVESGSDGWVRVTAGDKEGYLKTDGITLEEADEAAEAAQQAQETQTSKRQQVVDYALQFVGGRYKYGGSDPHTGVDCSGFTRYVMQNGAGVSLNRSSGSQAAQGVSISAAQMQPGDLIFYGNGKRINHVALYIGNGQIVHASTERTGIKISNWNYRAPVKIVSVLG</sequence>
<feature type="chain" id="PRO_5044852440" evidence="5">
    <location>
        <begin position="25"/>
        <end position="240"/>
    </location>
</feature>
<dbReference type="Gene3D" id="3.90.1720.10">
    <property type="entry name" value="endopeptidase domain like (from Nostoc punctiforme)"/>
    <property type="match status" value="1"/>
</dbReference>
<dbReference type="RefSeq" id="WP_021642125.1">
    <property type="nucleotide sequence ID" value="NZ_KE992911.1"/>
</dbReference>
<dbReference type="InterPro" id="IPR000064">
    <property type="entry name" value="NLP_P60_dom"/>
</dbReference>
<comment type="caution">
    <text evidence="7">The sequence shown here is derived from an EMBL/GenBank/DDBJ whole genome shotgun (WGS) entry which is preliminary data.</text>
</comment>
<reference evidence="7 8" key="1">
    <citation type="submission" date="2013-07" db="EMBL/GenBank/DDBJ databases">
        <authorList>
            <person name="Weinstock G."/>
            <person name="Sodergren E."/>
            <person name="Wylie T."/>
            <person name="Fulton L."/>
            <person name="Fulton R."/>
            <person name="Fronick C."/>
            <person name="O'Laughlin M."/>
            <person name="Godfrey J."/>
            <person name="Miner T."/>
            <person name="Herter B."/>
            <person name="Appelbaum E."/>
            <person name="Cordes M."/>
            <person name="Lek S."/>
            <person name="Wollam A."/>
            <person name="Pepin K.H."/>
            <person name="Palsikar V.B."/>
            <person name="Mitreva M."/>
            <person name="Wilson R.K."/>
        </authorList>
    </citation>
    <scope>NUCLEOTIDE SEQUENCE [LARGE SCALE GENOMIC DNA]</scope>
    <source>
        <strain evidence="7 8">ATCC 14940</strain>
    </source>
</reference>
<proteinExistence type="inferred from homology"/>
<accession>A0ABC9U0W3</accession>
<keyword evidence="5" id="KW-0732">Signal</keyword>
<dbReference type="InterPro" id="IPR051202">
    <property type="entry name" value="Peptidase_C40"/>
</dbReference>
<keyword evidence="2" id="KW-0645">Protease</keyword>